<evidence type="ECO:0000313" key="12">
    <source>
        <dbReference type="Proteomes" id="UP000028980"/>
    </source>
</evidence>
<dbReference type="Pfam" id="PF24986">
    <property type="entry name" value="PRC_RimM"/>
    <property type="match status" value="1"/>
</dbReference>
<gene>
    <name evidence="5" type="primary">rimM</name>
    <name evidence="9" type="ORF">IL45_11570</name>
    <name evidence="8" type="ORF">JCM19296_2345</name>
    <name evidence="10" type="ORF">LY02_00839</name>
</gene>
<evidence type="ECO:0000256" key="3">
    <source>
        <dbReference type="ARBA" id="ARBA00022552"/>
    </source>
</evidence>
<comment type="domain">
    <text evidence="5">The PRC barrel domain binds ribosomal protein uS19.</text>
</comment>
<sequence length="176" mass="20192">MRKKDCFYVGTIVNKFSFKGELLVKLDTDEPELFTEMESVFIEIGKNLVPFFIESSQLHKSLLLRVRFEDIDDEAAADALMKHDLFLPLTALPPLKGNKFYFHEIINYKMVDVNYGEVGIITGVNDTTSQALFEVEQNGIEILIPMNDDFIKEVNRETQTITVETPDGLIEMYLTE</sequence>
<evidence type="ECO:0000256" key="2">
    <source>
        <dbReference type="ARBA" id="ARBA00022517"/>
    </source>
</evidence>
<dbReference type="GO" id="GO:0005737">
    <property type="term" value="C:cytoplasm"/>
    <property type="evidence" value="ECO:0007669"/>
    <property type="project" value="UniProtKB-SubCell"/>
</dbReference>
<dbReference type="Proteomes" id="UP000028980">
    <property type="component" value="Unassembled WGS sequence"/>
</dbReference>
<reference evidence="10 13" key="3">
    <citation type="submission" date="2018-03" db="EMBL/GenBank/DDBJ databases">
        <title>Genomic Encyclopedia of Archaeal and Bacterial Type Strains, Phase II (KMG-II): from individual species to whole genera.</title>
        <authorList>
            <person name="Goeker M."/>
        </authorList>
    </citation>
    <scope>NUCLEOTIDE SEQUENCE [LARGE SCALE GENOMIC DNA]</scope>
    <source>
        <strain evidence="10 13">DSM 22727</strain>
    </source>
</reference>
<comment type="function">
    <text evidence="5">An accessory protein needed during the final step in the assembly of 30S ribosomal subunit, possibly for assembly of the head region. Essential for efficient processing of 16S rRNA. May be needed both before and after RbfA during the maturation of 16S rRNA. It has affinity for free ribosomal 30S subunits but not for 70S ribosomes.</text>
</comment>
<comment type="subunit">
    <text evidence="5">Binds ribosomal protein uS19.</text>
</comment>
<comment type="caution">
    <text evidence="9">The sequence shown here is derived from an EMBL/GenBank/DDBJ whole genome shotgun (WGS) entry which is preliminary data.</text>
</comment>
<keyword evidence="13" id="KW-1185">Reference proteome</keyword>
<dbReference type="GO" id="GO:0042274">
    <property type="term" value="P:ribosomal small subunit biogenesis"/>
    <property type="evidence" value="ECO:0007669"/>
    <property type="project" value="UniProtKB-UniRule"/>
</dbReference>
<dbReference type="EMBL" id="BBLG01000005">
    <property type="protein sequence ID" value="GAK76745.1"/>
    <property type="molecule type" value="Genomic_DNA"/>
</dbReference>
<evidence type="ECO:0000313" key="13">
    <source>
        <dbReference type="Proteomes" id="UP000239997"/>
    </source>
</evidence>
<dbReference type="GO" id="GO:0006364">
    <property type="term" value="P:rRNA processing"/>
    <property type="evidence" value="ECO:0007669"/>
    <property type="project" value="UniProtKB-UniRule"/>
</dbReference>
<dbReference type="InterPro" id="IPR056792">
    <property type="entry name" value="PRC_RimM"/>
</dbReference>
<feature type="domain" description="Ribosome maturation factor RimM PRC barrel" evidence="7">
    <location>
        <begin position="103"/>
        <end position="169"/>
    </location>
</feature>
<dbReference type="InterPro" id="IPR009000">
    <property type="entry name" value="Transl_B-barrel_sf"/>
</dbReference>
<dbReference type="SUPFAM" id="SSF50346">
    <property type="entry name" value="PRC-barrel domain"/>
    <property type="match status" value="1"/>
</dbReference>
<evidence type="ECO:0000259" key="6">
    <source>
        <dbReference type="Pfam" id="PF01782"/>
    </source>
</evidence>
<dbReference type="HAMAP" id="MF_00014">
    <property type="entry name" value="Ribosome_mat_RimM"/>
    <property type="match status" value="1"/>
</dbReference>
<dbReference type="PANTHER" id="PTHR33692:SF1">
    <property type="entry name" value="RIBOSOME MATURATION FACTOR RIMM"/>
    <property type="match status" value="1"/>
</dbReference>
<dbReference type="SUPFAM" id="SSF50447">
    <property type="entry name" value="Translation proteins"/>
    <property type="match status" value="1"/>
</dbReference>
<dbReference type="InterPro" id="IPR002676">
    <property type="entry name" value="RimM_N"/>
</dbReference>
<evidence type="ECO:0000256" key="5">
    <source>
        <dbReference type="HAMAP-Rule" id="MF_00014"/>
    </source>
</evidence>
<evidence type="ECO:0000313" key="11">
    <source>
        <dbReference type="Proteomes" id="UP000028531"/>
    </source>
</evidence>
<dbReference type="InterPro" id="IPR036976">
    <property type="entry name" value="RimM_N_sf"/>
</dbReference>
<dbReference type="GO" id="GO:0005840">
    <property type="term" value="C:ribosome"/>
    <property type="evidence" value="ECO:0007669"/>
    <property type="project" value="InterPro"/>
</dbReference>
<dbReference type="InterPro" id="IPR011961">
    <property type="entry name" value="RimM"/>
</dbReference>
<feature type="domain" description="RimM N-terminal" evidence="6">
    <location>
        <begin position="9"/>
        <end position="88"/>
    </location>
</feature>
<evidence type="ECO:0000256" key="1">
    <source>
        <dbReference type="ARBA" id="ARBA00022490"/>
    </source>
</evidence>
<dbReference type="InterPro" id="IPR011033">
    <property type="entry name" value="PRC_barrel-like_sf"/>
</dbReference>
<dbReference type="Gene3D" id="2.30.30.240">
    <property type="entry name" value="PRC-barrel domain"/>
    <property type="match status" value="1"/>
</dbReference>
<name>A0A084JUY5_NONUL</name>
<evidence type="ECO:0000313" key="8">
    <source>
        <dbReference type="EMBL" id="GAK76745.1"/>
    </source>
</evidence>
<dbReference type="Pfam" id="PF01782">
    <property type="entry name" value="RimM"/>
    <property type="match status" value="1"/>
</dbReference>
<dbReference type="Proteomes" id="UP000239997">
    <property type="component" value="Unassembled WGS sequence"/>
</dbReference>
<dbReference type="Proteomes" id="UP000028531">
    <property type="component" value="Unassembled WGS sequence"/>
</dbReference>
<reference evidence="8 12" key="1">
    <citation type="journal article" date="2014" name="Genome Announc.">
        <title>Draft Genome Sequences of Marine Flavobacterium Nonlabens Strains NR17, NR24, NR27, NR32, NR33, and Ara13.</title>
        <authorList>
            <person name="Nakanishi M."/>
            <person name="Meirelles P."/>
            <person name="Suzuki R."/>
            <person name="Takatani N."/>
            <person name="Mino S."/>
            <person name="Suda W."/>
            <person name="Oshima K."/>
            <person name="Hattori M."/>
            <person name="Ohkuma M."/>
            <person name="Hosokawa M."/>
            <person name="Miyashita K."/>
            <person name="Thompson F.L."/>
            <person name="Niwa A."/>
            <person name="Sawabe T."/>
            <person name="Sawabe T."/>
        </authorList>
    </citation>
    <scope>NUCLEOTIDE SEQUENCE [LARGE SCALE GENOMIC DNA]</scope>
    <source>
        <strain evidence="8">JCM 19296</strain>
        <strain evidence="12">JCM19296</strain>
    </source>
</reference>
<keyword evidence="4 5" id="KW-0143">Chaperone</keyword>
<dbReference type="EMBL" id="JPJI01000032">
    <property type="protein sequence ID" value="KEZ92769.1"/>
    <property type="molecule type" value="Genomic_DNA"/>
</dbReference>
<dbReference type="NCBIfam" id="TIGR02273">
    <property type="entry name" value="16S_RimM"/>
    <property type="match status" value="1"/>
</dbReference>
<dbReference type="PANTHER" id="PTHR33692">
    <property type="entry name" value="RIBOSOME MATURATION FACTOR RIMM"/>
    <property type="match status" value="1"/>
</dbReference>
<protein>
    <recommendedName>
        <fullName evidence="5">Ribosome maturation factor RimM</fullName>
    </recommendedName>
</protein>
<accession>A0A084JUY5</accession>
<organism evidence="9 11">
    <name type="scientific">Nonlabens ulvanivorans</name>
    <name type="common">Persicivirga ulvanivorans</name>
    <dbReference type="NCBI Taxonomy" id="906888"/>
    <lineage>
        <taxon>Bacteria</taxon>
        <taxon>Pseudomonadati</taxon>
        <taxon>Bacteroidota</taxon>
        <taxon>Flavobacteriia</taxon>
        <taxon>Flavobacteriales</taxon>
        <taxon>Flavobacteriaceae</taxon>
        <taxon>Nonlabens</taxon>
    </lineage>
</organism>
<dbReference type="GO" id="GO:0043022">
    <property type="term" value="F:ribosome binding"/>
    <property type="evidence" value="ECO:0007669"/>
    <property type="project" value="InterPro"/>
</dbReference>
<evidence type="ECO:0000259" key="7">
    <source>
        <dbReference type="Pfam" id="PF24986"/>
    </source>
</evidence>
<keyword evidence="2 5" id="KW-0690">Ribosome biogenesis</keyword>
<dbReference type="GeneID" id="90595170"/>
<dbReference type="RefSeq" id="WP_036584004.1">
    <property type="nucleotide sequence ID" value="NZ_CP136694.1"/>
</dbReference>
<comment type="subcellular location">
    <subcellularLocation>
        <location evidence="5">Cytoplasm</location>
    </subcellularLocation>
</comment>
<keyword evidence="1 5" id="KW-0963">Cytoplasm</keyword>
<dbReference type="OrthoDB" id="9810331at2"/>
<keyword evidence="3 5" id="KW-0698">rRNA processing</keyword>
<evidence type="ECO:0000256" key="4">
    <source>
        <dbReference type="ARBA" id="ARBA00023186"/>
    </source>
</evidence>
<comment type="similarity">
    <text evidence="5">Belongs to the RimM family.</text>
</comment>
<reference evidence="9 11" key="2">
    <citation type="submission" date="2014-07" db="EMBL/GenBank/DDBJ databases">
        <title>Draft genome sequence of Nonlabens ulvanivorans, an ulvan degrading bacterium.</title>
        <authorList>
            <person name="Kopel M."/>
            <person name="Helbert W."/>
            <person name="Henrissat B."/>
            <person name="Doniger T."/>
            <person name="Banin E."/>
        </authorList>
    </citation>
    <scope>NUCLEOTIDE SEQUENCE [LARGE SCALE GENOMIC DNA]</scope>
    <source>
        <strain evidence="9 11">PLR</strain>
    </source>
</reference>
<dbReference type="AlphaFoldDB" id="A0A084JUY5"/>
<proteinExistence type="inferred from homology"/>
<dbReference type="Gene3D" id="2.40.30.60">
    <property type="entry name" value="RimM"/>
    <property type="match status" value="1"/>
</dbReference>
<evidence type="ECO:0000313" key="10">
    <source>
        <dbReference type="EMBL" id="PRX15619.1"/>
    </source>
</evidence>
<dbReference type="EMBL" id="PVNA01000001">
    <property type="protein sequence ID" value="PRX15619.1"/>
    <property type="molecule type" value="Genomic_DNA"/>
</dbReference>
<evidence type="ECO:0000313" key="9">
    <source>
        <dbReference type="EMBL" id="KEZ92769.1"/>
    </source>
</evidence>